<name>A0A1H7UNS2_9LACT</name>
<proteinExistence type="predicted"/>
<dbReference type="Proteomes" id="UP000198548">
    <property type="component" value="Unassembled WGS sequence"/>
</dbReference>
<dbReference type="PANTHER" id="PTHR36448">
    <property type="entry name" value="BLR7373 PROTEIN"/>
    <property type="match status" value="1"/>
</dbReference>
<reference evidence="3 4" key="1">
    <citation type="submission" date="2016-10" db="EMBL/GenBank/DDBJ databases">
        <authorList>
            <person name="de Groot N.N."/>
        </authorList>
    </citation>
    <scope>NUCLEOTIDE SEQUENCE [LARGE SCALE GENOMIC DNA]</scope>
    <source>
        <strain evidence="3 4">DSM 19182</strain>
    </source>
</reference>
<evidence type="ECO:0000313" key="2">
    <source>
        <dbReference type="EMBL" id="GEK88534.1"/>
    </source>
</evidence>
<dbReference type="Gene3D" id="2.60.120.10">
    <property type="entry name" value="Jelly Rolls"/>
    <property type="match status" value="1"/>
</dbReference>
<dbReference type="RefSeq" id="WP_091488500.1">
    <property type="nucleotide sequence ID" value="NZ_BJUX01000004.1"/>
</dbReference>
<sequence length="168" mass="18632">MARAIRIEENPPFPNHPLPVIYYPNALTDLLQKSESPESILDFFSENGYSNGWVNGIYDYHHFHSNTHEVLGCIAGQSTVQLGGPGKDEYAFNKGDVILIPAGVAHKLTGSTDDFKIVGAYPNGQQPDMQRGEASDYDAVQKRAYDTLVPATDPVTKYKGPVQEYWDL</sequence>
<dbReference type="Proteomes" id="UP000321425">
    <property type="component" value="Unassembled WGS sequence"/>
</dbReference>
<evidence type="ECO:0000313" key="5">
    <source>
        <dbReference type="Proteomes" id="UP000321425"/>
    </source>
</evidence>
<dbReference type="SUPFAM" id="SSF51182">
    <property type="entry name" value="RmlC-like cupins"/>
    <property type="match status" value="1"/>
</dbReference>
<dbReference type="InterPro" id="IPR014500">
    <property type="entry name" value="UCP019307_cupin"/>
</dbReference>
<dbReference type="AlphaFoldDB" id="A0A1H7UNS2"/>
<keyword evidence="5" id="KW-1185">Reference proteome</keyword>
<protein>
    <submittedName>
        <fullName evidence="3">Uncharacterized protein YjlB</fullName>
    </submittedName>
</protein>
<dbReference type="STRING" id="426703.SAMN04488100_1193"/>
<dbReference type="EMBL" id="FOBL01000019">
    <property type="protein sequence ID" value="SEL98702.1"/>
    <property type="molecule type" value="Genomic_DNA"/>
</dbReference>
<dbReference type="OrthoDB" id="9791759at2"/>
<evidence type="ECO:0000313" key="3">
    <source>
        <dbReference type="EMBL" id="SEL98702.1"/>
    </source>
</evidence>
<dbReference type="EMBL" id="BJUX01000004">
    <property type="protein sequence ID" value="GEK88534.1"/>
    <property type="molecule type" value="Genomic_DNA"/>
</dbReference>
<evidence type="ECO:0000259" key="1">
    <source>
        <dbReference type="Pfam" id="PF07883"/>
    </source>
</evidence>
<dbReference type="PIRSF" id="PIRSF019307">
    <property type="entry name" value="UCP019307"/>
    <property type="match status" value="1"/>
</dbReference>
<evidence type="ECO:0000313" key="4">
    <source>
        <dbReference type="Proteomes" id="UP000198548"/>
    </source>
</evidence>
<reference evidence="2 5" key="2">
    <citation type="submission" date="2019-07" db="EMBL/GenBank/DDBJ databases">
        <title>Whole genome shotgun sequence of Alkalibacterium putridalgicola NBRC 103243.</title>
        <authorList>
            <person name="Hosoyama A."/>
            <person name="Uohara A."/>
            <person name="Ohji S."/>
            <person name="Ichikawa N."/>
        </authorList>
    </citation>
    <scope>NUCLEOTIDE SEQUENCE [LARGE SCALE GENOMIC DNA]</scope>
    <source>
        <strain evidence="2 5">NBRC 103243</strain>
    </source>
</reference>
<dbReference type="InterPro" id="IPR014710">
    <property type="entry name" value="RmlC-like_jellyroll"/>
</dbReference>
<dbReference type="InterPro" id="IPR047121">
    <property type="entry name" value="YjiB-like"/>
</dbReference>
<organism evidence="3 4">
    <name type="scientific">Alkalibacterium putridalgicola</name>
    <dbReference type="NCBI Taxonomy" id="426703"/>
    <lineage>
        <taxon>Bacteria</taxon>
        <taxon>Bacillati</taxon>
        <taxon>Bacillota</taxon>
        <taxon>Bacilli</taxon>
        <taxon>Lactobacillales</taxon>
        <taxon>Carnobacteriaceae</taxon>
        <taxon>Alkalibacterium</taxon>
    </lineage>
</organism>
<accession>A0A1H7UNS2</accession>
<dbReference type="InterPro" id="IPR011051">
    <property type="entry name" value="RmlC_Cupin_sf"/>
</dbReference>
<feature type="domain" description="Cupin type-2" evidence="1">
    <location>
        <begin position="61"/>
        <end position="110"/>
    </location>
</feature>
<dbReference type="PANTHER" id="PTHR36448:SF2">
    <property type="entry name" value="CUPIN TYPE-1 DOMAIN-CONTAINING PROTEIN"/>
    <property type="match status" value="1"/>
</dbReference>
<dbReference type="InterPro" id="IPR013096">
    <property type="entry name" value="Cupin_2"/>
</dbReference>
<dbReference type="CDD" id="cd02219">
    <property type="entry name" value="cupin_YjlB-like"/>
    <property type="match status" value="1"/>
</dbReference>
<dbReference type="Pfam" id="PF07883">
    <property type="entry name" value="Cupin_2"/>
    <property type="match status" value="1"/>
</dbReference>
<gene>
    <name evidence="2" type="primary">yjlB</name>
    <name evidence="2" type="ORF">APU01nite_05730</name>
    <name evidence="3" type="ORF">SAMN04488100_1193</name>
</gene>